<protein>
    <submittedName>
        <fullName evidence="2">Uncharacterized protein</fullName>
    </submittedName>
</protein>
<dbReference type="EMBL" id="LR031874">
    <property type="protein sequence ID" value="VDD23365.1"/>
    <property type="molecule type" value="Genomic_DNA"/>
</dbReference>
<name>A0A3P6DMB8_BRAOL</name>
<gene>
    <name evidence="2" type="ORF">BOLC2T09429H</name>
</gene>
<organism evidence="2">
    <name type="scientific">Brassica oleracea</name>
    <name type="common">Wild cabbage</name>
    <dbReference type="NCBI Taxonomy" id="3712"/>
    <lineage>
        <taxon>Eukaryota</taxon>
        <taxon>Viridiplantae</taxon>
        <taxon>Streptophyta</taxon>
        <taxon>Embryophyta</taxon>
        <taxon>Tracheophyta</taxon>
        <taxon>Spermatophyta</taxon>
        <taxon>Magnoliopsida</taxon>
        <taxon>eudicotyledons</taxon>
        <taxon>Gunneridae</taxon>
        <taxon>Pentapetalae</taxon>
        <taxon>rosids</taxon>
        <taxon>malvids</taxon>
        <taxon>Brassicales</taxon>
        <taxon>Brassicaceae</taxon>
        <taxon>Brassiceae</taxon>
        <taxon>Brassica</taxon>
    </lineage>
</organism>
<feature type="compositionally biased region" description="Basic and acidic residues" evidence="1">
    <location>
        <begin position="24"/>
        <end position="41"/>
    </location>
</feature>
<evidence type="ECO:0000256" key="1">
    <source>
        <dbReference type="SAM" id="MobiDB-lite"/>
    </source>
</evidence>
<dbReference type="AlphaFoldDB" id="A0A3P6DMB8"/>
<accession>A0A3P6DMB8</accession>
<reference evidence="2" key="1">
    <citation type="submission" date="2018-11" db="EMBL/GenBank/DDBJ databases">
        <authorList>
            <consortium name="Genoscope - CEA"/>
            <person name="William W."/>
        </authorList>
    </citation>
    <scope>NUCLEOTIDE SEQUENCE</scope>
</reference>
<feature type="compositionally biased region" description="Basic and acidic residues" evidence="1">
    <location>
        <begin position="49"/>
        <end position="58"/>
    </location>
</feature>
<sequence length="58" mass="6605">MRVGGQENRNHISPRRARVQEAQNETREEVCEDGEIKHAEEGLTIAPSKEFKEALTKT</sequence>
<proteinExistence type="predicted"/>
<feature type="region of interest" description="Disordered" evidence="1">
    <location>
        <begin position="1"/>
        <end position="58"/>
    </location>
</feature>
<evidence type="ECO:0000313" key="2">
    <source>
        <dbReference type="EMBL" id="VDD23365.1"/>
    </source>
</evidence>